<sequence>MAFCSPIPKDLNEEQVNVPSVLEIEASNPEDAVRKARQLFELDIDIYNNNGNGYFDNGDEFGGGYGGYGGGYGGYGGGF</sequence>
<dbReference type="EMBL" id="WJQU01000002">
    <property type="protein sequence ID" value="KAJ6643329.1"/>
    <property type="molecule type" value="Genomic_DNA"/>
</dbReference>
<dbReference type="OrthoDB" id="10577445at2759"/>
<evidence type="ECO:0000313" key="2">
    <source>
        <dbReference type="Proteomes" id="UP001151699"/>
    </source>
</evidence>
<proteinExistence type="predicted"/>
<organism evidence="1 2">
    <name type="scientific">Pseudolycoriella hygida</name>
    <dbReference type="NCBI Taxonomy" id="35572"/>
    <lineage>
        <taxon>Eukaryota</taxon>
        <taxon>Metazoa</taxon>
        <taxon>Ecdysozoa</taxon>
        <taxon>Arthropoda</taxon>
        <taxon>Hexapoda</taxon>
        <taxon>Insecta</taxon>
        <taxon>Pterygota</taxon>
        <taxon>Neoptera</taxon>
        <taxon>Endopterygota</taxon>
        <taxon>Diptera</taxon>
        <taxon>Nematocera</taxon>
        <taxon>Sciaroidea</taxon>
        <taxon>Sciaridae</taxon>
        <taxon>Pseudolycoriella</taxon>
    </lineage>
</organism>
<accession>A0A9Q0N641</accession>
<gene>
    <name evidence="1" type="ORF">Bhyg_08289</name>
</gene>
<feature type="non-terminal residue" evidence="1">
    <location>
        <position position="1"/>
    </location>
</feature>
<keyword evidence="2" id="KW-1185">Reference proteome</keyword>
<reference evidence="1" key="1">
    <citation type="submission" date="2022-07" db="EMBL/GenBank/DDBJ databases">
        <authorList>
            <person name="Trinca V."/>
            <person name="Uliana J.V.C."/>
            <person name="Torres T.T."/>
            <person name="Ward R.J."/>
            <person name="Monesi N."/>
        </authorList>
    </citation>
    <scope>NUCLEOTIDE SEQUENCE</scope>
    <source>
        <strain evidence="1">HSMRA1968</strain>
        <tissue evidence="1">Whole embryos</tissue>
    </source>
</reference>
<protein>
    <submittedName>
        <fullName evidence="1">Uncharacterized protein</fullName>
    </submittedName>
</protein>
<dbReference type="AlphaFoldDB" id="A0A9Q0N641"/>
<evidence type="ECO:0000313" key="1">
    <source>
        <dbReference type="EMBL" id="KAJ6643329.1"/>
    </source>
</evidence>
<comment type="caution">
    <text evidence="1">The sequence shown here is derived from an EMBL/GenBank/DDBJ whole genome shotgun (WGS) entry which is preliminary data.</text>
</comment>
<dbReference type="Proteomes" id="UP001151699">
    <property type="component" value="Chromosome B"/>
</dbReference>
<name>A0A9Q0N641_9DIPT</name>